<dbReference type="GO" id="GO:0051539">
    <property type="term" value="F:4 iron, 4 sulfur cluster binding"/>
    <property type="evidence" value="ECO:0007669"/>
    <property type="project" value="UniProtKB-KW"/>
</dbReference>
<dbReference type="AlphaFoldDB" id="A0A7V7PPM7"/>
<dbReference type="EC" id="3.2.2.27" evidence="3"/>
<organism evidence="14 15">
    <name type="scientific">Plantimonas leprariae</name>
    <dbReference type="NCBI Taxonomy" id="2615207"/>
    <lineage>
        <taxon>Bacteria</taxon>
        <taxon>Pseudomonadati</taxon>
        <taxon>Pseudomonadota</taxon>
        <taxon>Alphaproteobacteria</taxon>
        <taxon>Hyphomicrobiales</taxon>
        <taxon>Aurantimonadaceae</taxon>
        <taxon>Plantimonas</taxon>
    </lineage>
</organism>
<dbReference type="GO" id="GO:0006281">
    <property type="term" value="P:DNA repair"/>
    <property type="evidence" value="ECO:0007669"/>
    <property type="project" value="UniProtKB-KW"/>
</dbReference>
<dbReference type="SMART" id="SM00986">
    <property type="entry name" value="UDG"/>
    <property type="match status" value="1"/>
</dbReference>
<evidence type="ECO:0000256" key="1">
    <source>
        <dbReference type="ARBA" id="ARBA00001400"/>
    </source>
</evidence>
<evidence type="ECO:0000313" key="15">
    <source>
        <dbReference type="Proteomes" id="UP000432089"/>
    </source>
</evidence>
<comment type="caution">
    <text evidence="14">The sequence shown here is derived from an EMBL/GenBank/DDBJ whole genome shotgun (WGS) entry which is preliminary data.</text>
</comment>
<dbReference type="RefSeq" id="WP_150969613.1">
    <property type="nucleotide sequence ID" value="NZ_VZDO01000007.1"/>
</dbReference>
<proteinExistence type="inferred from homology"/>
<protein>
    <recommendedName>
        <fullName evidence="4">Type-4 uracil-DNA glycosylase</fullName>
        <ecNumber evidence="3">3.2.2.27</ecNumber>
    </recommendedName>
</protein>
<feature type="compositionally biased region" description="Low complexity" evidence="12">
    <location>
        <begin position="40"/>
        <end position="51"/>
    </location>
</feature>
<keyword evidence="10" id="KW-0411">Iron-sulfur</keyword>
<feature type="region of interest" description="Disordered" evidence="12">
    <location>
        <begin position="40"/>
        <end position="69"/>
    </location>
</feature>
<evidence type="ECO:0000256" key="11">
    <source>
        <dbReference type="ARBA" id="ARBA00023204"/>
    </source>
</evidence>
<dbReference type="InterPro" id="IPR051536">
    <property type="entry name" value="UDG_Type-4/5"/>
</dbReference>
<dbReference type="NCBIfam" id="TIGR00758">
    <property type="entry name" value="UDG_fam4"/>
    <property type="match status" value="1"/>
</dbReference>
<comment type="catalytic activity">
    <reaction evidence="1">
        <text>Hydrolyzes single-stranded DNA or mismatched double-stranded DNA and polynucleotides, releasing free uracil.</text>
        <dbReference type="EC" id="3.2.2.27"/>
    </reaction>
</comment>
<keyword evidence="11" id="KW-0234">DNA repair</keyword>
<dbReference type="GO" id="GO:0046872">
    <property type="term" value="F:metal ion binding"/>
    <property type="evidence" value="ECO:0007669"/>
    <property type="project" value="UniProtKB-KW"/>
</dbReference>
<keyword evidence="7" id="KW-0227">DNA damage</keyword>
<dbReference type="SUPFAM" id="SSF52141">
    <property type="entry name" value="Uracil-DNA glycosylase-like"/>
    <property type="match status" value="1"/>
</dbReference>
<dbReference type="InterPro" id="IPR036895">
    <property type="entry name" value="Uracil-DNA_glycosylase-like_sf"/>
</dbReference>
<evidence type="ECO:0000256" key="5">
    <source>
        <dbReference type="ARBA" id="ARBA00022485"/>
    </source>
</evidence>
<dbReference type="GO" id="GO:0004844">
    <property type="term" value="F:uracil DNA N-glycosylase activity"/>
    <property type="evidence" value="ECO:0007669"/>
    <property type="project" value="UniProtKB-EC"/>
</dbReference>
<evidence type="ECO:0000313" key="14">
    <source>
        <dbReference type="EMBL" id="KAB0679922.1"/>
    </source>
</evidence>
<feature type="domain" description="Uracil-DNA glycosylase-like" evidence="13">
    <location>
        <begin position="121"/>
        <end position="274"/>
    </location>
</feature>
<comment type="similarity">
    <text evidence="2">Belongs to the uracil-DNA glycosylase (UDG) superfamily. Type 4 (UDGa) family.</text>
</comment>
<keyword evidence="5" id="KW-0004">4Fe-4S</keyword>
<dbReference type="CDD" id="cd10030">
    <property type="entry name" value="UDG-F4_TTUDGA_SPO1dp_like"/>
    <property type="match status" value="1"/>
</dbReference>
<evidence type="ECO:0000256" key="4">
    <source>
        <dbReference type="ARBA" id="ARBA00019403"/>
    </source>
</evidence>
<reference evidence="14 15" key="1">
    <citation type="submission" date="2019-09" db="EMBL/GenBank/DDBJ databases">
        <title>YIM 132180 draft genome.</title>
        <authorList>
            <person name="Zhang K."/>
        </authorList>
    </citation>
    <scope>NUCLEOTIDE SEQUENCE [LARGE SCALE GENOMIC DNA]</scope>
    <source>
        <strain evidence="14 15">YIM 132180</strain>
    </source>
</reference>
<dbReference type="PANTHER" id="PTHR33693">
    <property type="entry name" value="TYPE-5 URACIL-DNA GLYCOSYLASE"/>
    <property type="match status" value="1"/>
</dbReference>
<dbReference type="Gene3D" id="3.40.470.10">
    <property type="entry name" value="Uracil-DNA glycosylase-like domain"/>
    <property type="match status" value="1"/>
</dbReference>
<name>A0A7V7PPM7_9HYPH</name>
<evidence type="ECO:0000256" key="9">
    <source>
        <dbReference type="ARBA" id="ARBA00023004"/>
    </source>
</evidence>
<evidence type="ECO:0000259" key="13">
    <source>
        <dbReference type="SMART" id="SM00986"/>
    </source>
</evidence>
<dbReference type="Proteomes" id="UP000432089">
    <property type="component" value="Unassembled WGS sequence"/>
</dbReference>
<dbReference type="Pfam" id="PF03167">
    <property type="entry name" value="UDG"/>
    <property type="match status" value="1"/>
</dbReference>
<evidence type="ECO:0000256" key="6">
    <source>
        <dbReference type="ARBA" id="ARBA00022723"/>
    </source>
</evidence>
<keyword evidence="9" id="KW-0408">Iron</keyword>
<gene>
    <name evidence="14" type="ORF">F6X38_10120</name>
</gene>
<dbReference type="EMBL" id="VZDO01000007">
    <property type="protein sequence ID" value="KAB0679922.1"/>
    <property type="molecule type" value="Genomic_DNA"/>
</dbReference>
<evidence type="ECO:0000256" key="2">
    <source>
        <dbReference type="ARBA" id="ARBA00006521"/>
    </source>
</evidence>
<evidence type="ECO:0000256" key="8">
    <source>
        <dbReference type="ARBA" id="ARBA00022801"/>
    </source>
</evidence>
<evidence type="ECO:0000256" key="10">
    <source>
        <dbReference type="ARBA" id="ARBA00023014"/>
    </source>
</evidence>
<dbReference type="SMART" id="SM00987">
    <property type="entry name" value="UreE_C"/>
    <property type="match status" value="1"/>
</dbReference>
<accession>A0A7V7PPM7</accession>
<evidence type="ECO:0000256" key="3">
    <source>
        <dbReference type="ARBA" id="ARBA00012030"/>
    </source>
</evidence>
<evidence type="ECO:0000256" key="7">
    <source>
        <dbReference type="ARBA" id="ARBA00022763"/>
    </source>
</evidence>
<evidence type="ECO:0000256" key="12">
    <source>
        <dbReference type="SAM" id="MobiDB-lite"/>
    </source>
</evidence>
<sequence>MTDDRQGAAGIGAAAALLEWYALAGVDVALLDAPRDRFAEGAAEAEPAPARAPERREAPSAPPAADRPPAIERLQVAVPSEVAVADARELARRAESMDALREALAGFGGCNLRLTAKSLVFGDGNPRASVMLIGEAPGREEDISGVPFVGRSGQLLNRMLAAIGIAREDVWVTNTVPWRPPGNRPPTPAETEICLPFVARQIELVRPQVLVCFGSPATKAILQAEDGILRLRGHWLGYSFGLEADQTIPAMPMLHPAYLLRQPAQKRLAWRDLLALKARLAPEMG</sequence>
<dbReference type="InterPro" id="IPR005122">
    <property type="entry name" value="Uracil-DNA_glycosylase-like"/>
</dbReference>
<dbReference type="InterPro" id="IPR005273">
    <property type="entry name" value="Ura-DNA_glyco_family4"/>
</dbReference>
<keyword evidence="15" id="KW-1185">Reference proteome</keyword>
<dbReference type="PANTHER" id="PTHR33693:SF1">
    <property type="entry name" value="TYPE-4 URACIL-DNA GLYCOSYLASE"/>
    <property type="match status" value="1"/>
</dbReference>
<keyword evidence="8" id="KW-0378">Hydrolase</keyword>
<keyword evidence="6" id="KW-0479">Metal-binding</keyword>